<dbReference type="Proteomes" id="UP000262901">
    <property type="component" value="Unassembled WGS sequence"/>
</dbReference>
<keyword evidence="7" id="KW-1185">Reference proteome</keyword>
<dbReference type="InterPro" id="IPR012543">
    <property type="entry name" value="DUF1694"/>
</dbReference>
<dbReference type="OrthoDB" id="95278at2"/>
<dbReference type="KEGG" id="schj:DDV21_007635"/>
<dbReference type="EMBL" id="QVQY01000006">
    <property type="protein sequence ID" value="RFU51392.1"/>
    <property type="molecule type" value="Genomic_DNA"/>
</dbReference>
<dbReference type="Gene3D" id="3.30.1330.30">
    <property type="match status" value="1"/>
</dbReference>
<evidence type="ECO:0000313" key="2">
    <source>
        <dbReference type="EMBL" id="AXQ78965.1"/>
    </source>
</evidence>
<organism evidence="4 6">
    <name type="scientific">Streptococcus chenjunshii</name>
    <dbReference type="NCBI Taxonomy" id="2173853"/>
    <lineage>
        <taxon>Bacteria</taxon>
        <taxon>Bacillati</taxon>
        <taxon>Bacillota</taxon>
        <taxon>Bacilli</taxon>
        <taxon>Lactobacillales</taxon>
        <taxon>Streptococcaceae</taxon>
        <taxon>Streptococcus</taxon>
    </lineage>
</organism>
<gene>
    <name evidence="2" type="ORF">DDV21_007635</name>
    <name evidence="3" type="ORF">DDV22_03525</name>
    <name evidence="4" type="ORF">DDV23_03515</name>
</gene>
<dbReference type="InterPro" id="IPR029064">
    <property type="entry name" value="Ribosomal_eL30-like_sf"/>
</dbReference>
<proteinExistence type="predicted"/>
<dbReference type="AlphaFoldDB" id="A0A372KMT0"/>
<dbReference type="EMBL" id="CP031733">
    <property type="protein sequence ID" value="AXQ78965.1"/>
    <property type="molecule type" value="Genomic_DNA"/>
</dbReference>
<accession>A0A346ND70</accession>
<reference evidence="2" key="4">
    <citation type="journal article" date="2019" name="Int. J. Syst. Evol. Microbiol.">
        <title>Streptococcus chenjunshii sp. nov. isolated from feces of Tibetan antelopes.</title>
        <authorList>
            <person name="Tian Z."/>
            <person name="Lu S."/>
            <person name="Jin D."/>
            <person name="Yang J."/>
            <person name="Pu J."/>
            <person name="Lai X.H."/>
            <person name="Bai X.N."/>
            <person name="Wu X.M."/>
            <person name="Li J."/>
            <person name="Wang S."/>
            <person name="Xu J."/>
        </authorList>
    </citation>
    <scope>NUCLEOTIDE SEQUENCE</scope>
    <source>
        <strain evidence="2">Z15</strain>
    </source>
</reference>
<dbReference type="Pfam" id="PF07997">
    <property type="entry name" value="DUF1694"/>
    <property type="match status" value="1"/>
</dbReference>
<evidence type="ECO:0000313" key="3">
    <source>
        <dbReference type="EMBL" id="RFU51392.1"/>
    </source>
</evidence>
<evidence type="ECO:0000313" key="4">
    <source>
        <dbReference type="EMBL" id="RFU53592.1"/>
    </source>
</evidence>
<dbReference type="SUPFAM" id="SSF160515">
    <property type="entry name" value="YueI-like"/>
    <property type="match status" value="1"/>
</dbReference>
<name>A0A372KMT0_9STRE</name>
<dbReference type="EMBL" id="QVQZ01000005">
    <property type="protein sequence ID" value="RFU53592.1"/>
    <property type="molecule type" value="Genomic_DNA"/>
</dbReference>
<reference evidence="5" key="3">
    <citation type="submission" date="2018-08" db="EMBL/GenBank/DDBJ databases">
        <title>Streptococcus chenjunshii sp. nov., isolated from stools sample of the Tibetan antelope in the Qinghai-Tibet plateau, China.</title>
        <authorList>
            <person name="Tian Z."/>
        </authorList>
    </citation>
    <scope>NUCLEOTIDE SEQUENCE [LARGE SCALE GENOMIC DNA]</scope>
    <source>
        <strain evidence="5">Z15</strain>
    </source>
</reference>
<evidence type="ECO:0000313" key="5">
    <source>
        <dbReference type="Proteomes" id="UP000246115"/>
    </source>
</evidence>
<accession>A0A372KMT0</accession>
<reference evidence="4 6" key="2">
    <citation type="submission" date="2018-08" db="EMBL/GenBank/DDBJ databases">
        <title>Draft genome of Streptococcus sp. nov. Z1.</title>
        <authorList>
            <person name="Tian Z."/>
        </authorList>
    </citation>
    <scope>NUCLEOTIDE SEQUENCE [LARGE SCALE GENOMIC DNA]</scope>
    <source>
        <strain evidence="4">Z1</strain>
        <strain evidence="6">Z1(2018)</strain>
    </source>
</reference>
<dbReference type="PIRSF" id="PIRSF034303">
    <property type="entry name" value="DUF1694"/>
    <property type="match status" value="1"/>
</dbReference>
<evidence type="ECO:0000256" key="1">
    <source>
        <dbReference type="SAM" id="MobiDB-lite"/>
    </source>
</evidence>
<protein>
    <submittedName>
        <fullName evidence="4">DUF1694 domain-containing protein</fullName>
    </submittedName>
</protein>
<evidence type="ECO:0000313" key="6">
    <source>
        <dbReference type="Proteomes" id="UP000262901"/>
    </source>
</evidence>
<dbReference type="RefSeq" id="WP_116877731.1">
    <property type="nucleotide sequence ID" value="NZ_CP031733.1"/>
</dbReference>
<sequence length="153" mass="17462">MDDLEQKILQSAQGERRLKATEQQQFLGTFAERVILSVFLKDAEKSQVLSQFDSILSDMKDKYDTPALKISDKLTVTIQMAYMKKAQAAGLAATIIRENGAQSPFGLILHTEQAENIAHTDIKELYPQYFKKENPTDKPSKQSFWQKLLHKKD</sequence>
<evidence type="ECO:0000313" key="7">
    <source>
        <dbReference type="Proteomes" id="UP000264056"/>
    </source>
</evidence>
<dbReference type="Proteomes" id="UP000264056">
    <property type="component" value="Unassembled WGS sequence"/>
</dbReference>
<feature type="region of interest" description="Disordered" evidence="1">
    <location>
        <begin position="133"/>
        <end position="153"/>
    </location>
</feature>
<reference evidence="3 7" key="1">
    <citation type="submission" date="2018-08" db="EMBL/GenBank/DDBJ databases">
        <title>Draft genome of Streptococcus sp .nov. Z2.</title>
        <authorList>
            <person name="Tian Z."/>
        </authorList>
    </citation>
    <scope>NUCLEOTIDE SEQUENCE [LARGE SCALE GENOMIC DNA]</scope>
    <source>
        <strain evidence="3 7">Z2</strain>
    </source>
</reference>
<dbReference type="Proteomes" id="UP000246115">
    <property type="component" value="Chromosome"/>
</dbReference>